<dbReference type="Gene3D" id="3.30.565.10">
    <property type="entry name" value="Histidine kinase-like ATPase, C-terminal domain"/>
    <property type="match status" value="1"/>
</dbReference>
<dbReference type="OrthoDB" id="9786919at2"/>
<accession>A0A4V6CSH0</accession>
<evidence type="ECO:0000259" key="18">
    <source>
        <dbReference type="PROSITE" id="PS50885"/>
    </source>
</evidence>
<dbReference type="CDD" id="cd06225">
    <property type="entry name" value="HAMP"/>
    <property type="match status" value="1"/>
</dbReference>
<dbReference type="PROSITE" id="PS50109">
    <property type="entry name" value="HIS_KIN"/>
    <property type="match status" value="1"/>
</dbReference>
<dbReference type="CDD" id="cd00082">
    <property type="entry name" value="HisKA"/>
    <property type="match status" value="1"/>
</dbReference>
<dbReference type="PANTHER" id="PTHR43547:SF2">
    <property type="entry name" value="HYBRID SIGNAL TRANSDUCTION HISTIDINE KINASE C"/>
    <property type="match status" value="1"/>
</dbReference>
<feature type="domain" description="Histidine kinase" evidence="17">
    <location>
        <begin position="319"/>
        <end position="536"/>
    </location>
</feature>
<keyword evidence="13 16" id="KW-0472">Membrane</keyword>
<dbReference type="SMART" id="SM00387">
    <property type="entry name" value="HATPase_c"/>
    <property type="match status" value="1"/>
</dbReference>
<evidence type="ECO:0000256" key="1">
    <source>
        <dbReference type="ARBA" id="ARBA00000085"/>
    </source>
</evidence>
<dbReference type="InterPro" id="IPR036890">
    <property type="entry name" value="HATPase_C_sf"/>
</dbReference>
<dbReference type="SUPFAM" id="SSF47384">
    <property type="entry name" value="Homodimeric domain of signal transducing histidine kinase"/>
    <property type="match status" value="1"/>
</dbReference>
<dbReference type="AlphaFoldDB" id="A0A4V6CSH0"/>
<dbReference type="PRINTS" id="PR00344">
    <property type="entry name" value="BCTRLSENSOR"/>
</dbReference>
<feature type="region of interest" description="Disordered" evidence="15">
    <location>
        <begin position="589"/>
        <end position="665"/>
    </location>
</feature>
<dbReference type="NCBIfam" id="NF040691">
    <property type="entry name" value="MtrAB_MtrB"/>
    <property type="match status" value="1"/>
</dbReference>
<evidence type="ECO:0000313" key="20">
    <source>
        <dbReference type="Proteomes" id="UP000306985"/>
    </source>
</evidence>
<evidence type="ECO:0000256" key="15">
    <source>
        <dbReference type="SAM" id="MobiDB-lite"/>
    </source>
</evidence>
<dbReference type="FunFam" id="3.30.565.10:FF:000013">
    <property type="entry name" value="Two-component sensor histidine kinase"/>
    <property type="match status" value="1"/>
</dbReference>
<sequence>MPDRSPGHDAPAGPPSGPATADADRPRPKAWWRTVVSRGRRRILGLSRSLLVRTIVATFVLTSLAMLMLGFIIQQQITNGLLQSKIDAAVTEIAAARTTVESSLAGADSDPTSLSEQLRVALTEVGRDERGASGVGGAAAGVFEPVIVPSRVGADTDLDLDQPLGDVPAELRARVSQGNVSYQYTTIRRDGQAVPALVVGSPARTNTDSFEVYLIFPLGGELGTVQVVQRTLALGGAGLAVTVTLIAGLVAHQVVRPVRRAAETAGKLAAGDLGERMPVSGPAELTTLARSFNGMADAIRAQIRQLEEFGTLQRRFTSDVSHELRTPLTTVRMAADVLHGSREDFPAPLARSTELLVDELDRFEALLAELLEISRHDAGMAELSAEPIDVRSRIASVVAAAQPLAEQSGIDLRMTLPAEPVVAEIDTRRVDRIVRNLVNNAIDHAEGRPVLVELAADDDVLAVAVTDEGVGLRPGEAGLVFNRFWRADPSRQRQTGGTGLGLAISLEDARLHGGWLQASGSPGLGARFRLTLPRRRGALIAGSPLPLWADSDETGDAAETGGPSDDHSDHTDRDAADVLAAVAAAARAAAGTAGTVPGTTEMPRRFGLAADPTLPTVRTTAARPVELADLTEGLEMARGDGPSQTAQGSPPVADRVRRDDAGRTP</sequence>
<dbReference type="InterPro" id="IPR003661">
    <property type="entry name" value="HisK_dim/P_dom"/>
</dbReference>
<evidence type="ECO:0000256" key="2">
    <source>
        <dbReference type="ARBA" id="ARBA00004651"/>
    </source>
</evidence>
<feature type="region of interest" description="Disordered" evidence="15">
    <location>
        <begin position="1"/>
        <end position="27"/>
    </location>
</feature>
<protein>
    <recommendedName>
        <fullName evidence="14">Sensor histidine kinase MtrB</fullName>
        <ecNumber evidence="3">2.7.13.3</ecNumber>
    </recommendedName>
</protein>
<evidence type="ECO:0000256" key="9">
    <source>
        <dbReference type="ARBA" id="ARBA00022777"/>
    </source>
</evidence>
<evidence type="ECO:0000313" key="19">
    <source>
        <dbReference type="EMBL" id="TKV61515.1"/>
    </source>
</evidence>
<keyword evidence="7 16" id="KW-0812">Transmembrane</keyword>
<evidence type="ECO:0000256" key="10">
    <source>
        <dbReference type="ARBA" id="ARBA00022840"/>
    </source>
</evidence>
<reference evidence="19 20" key="1">
    <citation type="submission" date="2019-05" db="EMBL/GenBank/DDBJ databases">
        <title>Nakamurella sp. N5BH11, whole genome shotgun sequence.</title>
        <authorList>
            <person name="Tuo L."/>
        </authorList>
    </citation>
    <scope>NUCLEOTIDE SEQUENCE [LARGE SCALE GENOMIC DNA]</scope>
    <source>
        <strain evidence="19 20">N5BH11</strain>
    </source>
</reference>
<dbReference type="GO" id="GO:0005886">
    <property type="term" value="C:plasma membrane"/>
    <property type="evidence" value="ECO:0007669"/>
    <property type="project" value="UniProtKB-SubCell"/>
</dbReference>
<dbReference type="Pfam" id="PF02518">
    <property type="entry name" value="HATPase_c"/>
    <property type="match status" value="1"/>
</dbReference>
<dbReference type="PANTHER" id="PTHR43547">
    <property type="entry name" value="TWO-COMPONENT HISTIDINE KINASE"/>
    <property type="match status" value="1"/>
</dbReference>
<feature type="transmembrane region" description="Helical" evidence="16">
    <location>
        <begin position="50"/>
        <end position="73"/>
    </location>
</feature>
<proteinExistence type="predicted"/>
<feature type="region of interest" description="Disordered" evidence="15">
    <location>
        <begin position="545"/>
        <end position="571"/>
    </location>
</feature>
<dbReference type="Gene3D" id="6.10.340.10">
    <property type="match status" value="1"/>
</dbReference>
<evidence type="ECO:0000259" key="17">
    <source>
        <dbReference type="PROSITE" id="PS50109"/>
    </source>
</evidence>
<evidence type="ECO:0000256" key="8">
    <source>
        <dbReference type="ARBA" id="ARBA00022741"/>
    </source>
</evidence>
<keyword evidence="9 19" id="KW-0418">Kinase</keyword>
<evidence type="ECO:0000256" key="7">
    <source>
        <dbReference type="ARBA" id="ARBA00022692"/>
    </source>
</evidence>
<dbReference type="InterPro" id="IPR047669">
    <property type="entry name" value="MtrAB_MtrB"/>
</dbReference>
<dbReference type="EC" id="2.7.13.3" evidence="3"/>
<evidence type="ECO:0000256" key="4">
    <source>
        <dbReference type="ARBA" id="ARBA00022475"/>
    </source>
</evidence>
<dbReference type="InterPro" id="IPR004358">
    <property type="entry name" value="Sig_transdc_His_kin-like_C"/>
</dbReference>
<dbReference type="SUPFAM" id="SSF55874">
    <property type="entry name" value="ATPase domain of HSP90 chaperone/DNA topoisomerase II/histidine kinase"/>
    <property type="match status" value="1"/>
</dbReference>
<keyword evidence="5" id="KW-0597">Phosphoprotein</keyword>
<dbReference type="PROSITE" id="PS50885">
    <property type="entry name" value="HAMP"/>
    <property type="match status" value="1"/>
</dbReference>
<dbReference type="GO" id="GO:0005524">
    <property type="term" value="F:ATP binding"/>
    <property type="evidence" value="ECO:0007669"/>
    <property type="project" value="UniProtKB-KW"/>
</dbReference>
<dbReference type="InterPro" id="IPR003594">
    <property type="entry name" value="HATPase_dom"/>
</dbReference>
<gene>
    <name evidence="19" type="ORF">FDO65_08070</name>
</gene>
<dbReference type="RefSeq" id="WP_137448820.1">
    <property type="nucleotide sequence ID" value="NZ_SZZH01000001.1"/>
</dbReference>
<feature type="domain" description="HAMP" evidence="18">
    <location>
        <begin position="252"/>
        <end position="304"/>
    </location>
</feature>
<keyword evidence="10" id="KW-0067">ATP-binding</keyword>
<dbReference type="Pfam" id="PF00512">
    <property type="entry name" value="HisKA"/>
    <property type="match status" value="1"/>
</dbReference>
<dbReference type="InterPro" id="IPR005467">
    <property type="entry name" value="His_kinase_dom"/>
</dbReference>
<name>A0A4V6CSH0_9ACTN</name>
<dbReference type="SUPFAM" id="SSF158472">
    <property type="entry name" value="HAMP domain-like"/>
    <property type="match status" value="1"/>
</dbReference>
<dbReference type="Gene3D" id="1.10.287.130">
    <property type="match status" value="1"/>
</dbReference>
<evidence type="ECO:0000256" key="13">
    <source>
        <dbReference type="ARBA" id="ARBA00023136"/>
    </source>
</evidence>
<evidence type="ECO:0000256" key="12">
    <source>
        <dbReference type="ARBA" id="ARBA00023012"/>
    </source>
</evidence>
<dbReference type="CDD" id="cd00075">
    <property type="entry name" value="HATPase"/>
    <property type="match status" value="1"/>
</dbReference>
<dbReference type="SMART" id="SM00388">
    <property type="entry name" value="HisKA"/>
    <property type="match status" value="1"/>
</dbReference>
<dbReference type="GO" id="GO:0000155">
    <property type="term" value="F:phosphorelay sensor kinase activity"/>
    <property type="evidence" value="ECO:0007669"/>
    <property type="project" value="InterPro"/>
</dbReference>
<dbReference type="EMBL" id="SZZH01000001">
    <property type="protein sequence ID" value="TKV61515.1"/>
    <property type="molecule type" value="Genomic_DNA"/>
</dbReference>
<feature type="compositionally biased region" description="Low complexity" evidence="15">
    <location>
        <begin position="589"/>
        <end position="600"/>
    </location>
</feature>
<evidence type="ECO:0000256" key="6">
    <source>
        <dbReference type="ARBA" id="ARBA00022679"/>
    </source>
</evidence>
<evidence type="ECO:0000256" key="11">
    <source>
        <dbReference type="ARBA" id="ARBA00022989"/>
    </source>
</evidence>
<comment type="catalytic activity">
    <reaction evidence="1">
        <text>ATP + protein L-histidine = ADP + protein N-phospho-L-histidine.</text>
        <dbReference type="EC" id="2.7.13.3"/>
    </reaction>
</comment>
<dbReference type="FunFam" id="1.10.287.130:FF:000010">
    <property type="entry name" value="Two-component sensor histidine kinase"/>
    <property type="match status" value="1"/>
</dbReference>
<keyword evidence="8" id="KW-0547">Nucleotide-binding</keyword>
<dbReference type="Pfam" id="PF00672">
    <property type="entry name" value="HAMP"/>
    <property type="match status" value="1"/>
</dbReference>
<keyword evidence="12" id="KW-0902">Two-component regulatory system</keyword>
<evidence type="ECO:0000256" key="14">
    <source>
        <dbReference type="ARBA" id="ARBA00035305"/>
    </source>
</evidence>
<feature type="compositionally biased region" description="Basic and acidic residues" evidence="15">
    <location>
        <begin position="654"/>
        <end position="665"/>
    </location>
</feature>
<comment type="subcellular location">
    <subcellularLocation>
        <location evidence="2">Cell membrane</location>
        <topology evidence="2">Multi-pass membrane protein</topology>
    </subcellularLocation>
</comment>
<keyword evidence="11 16" id="KW-1133">Transmembrane helix</keyword>
<comment type="caution">
    <text evidence="19">The sequence shown here is derived from an EMBL/GenBank/DDBJ whole genome shotgun (WGS) entry which is preliminary data.</text>
</comment>
<keyword evidence="20" id="KW-1185">Reference proteome</keyword>
<dbReference type="Proteomes" id="UP000306985">
    <property type="component" value="Unassembled WGS sequence"/>
</dbReference>
<keyword evidence="6" id="KW-0808">Transferase</keyword>
<dbReference type="SMART" id="SM00304">
    <property type="entry name" value="HAMP"/>
    <property type="match status" value="1"/>
</dbReference>
<evidence type="ECO:0000256" key="16">
    <source>
        <dbReference type="SAM" id="Phobius"/>
    </source>
</evidence>
<dbReference type="InterPro" id="IPR003660">
    <property type="entry name" value="HAMP_dom"/>
</dbReference>
<dbReference type="InterPro" id="IPR036097">
    <property type="entry name" value="HisK_dim/P_sf"/>
</dbReference>
<evidence type="ECO:0000256" key="5">
    <source>
        <dbReference type="ARBA" id="ARBA00022553"/>
    </source>
</evidence>
<evidence type="ECO:0000256" key="3">
    <source>
        <dbReference type="ARBA" id="ARBA00012438"/>
    </source>
</evidence>
<organism evidence="19 20">
    <name type="scientific">Nakamurella flava</name>
    <dbReference type="NCBI Taxonomy" id="2576308"/>
    <lineage>
        <taxon>Bacteria</taxon>
        <taxon>Bacillati</taxon>
        <taxon>Actinomycetota</taxon>
        <taxon>Actinomycetes</taxon>
        <taxon>Nakamurellales</taxon>
        <taxon>Nakamurellaceae</taxon>
        <taxon>Nakamurella</taxon>
    </lineage>
</organism>
<keyword evidence="4" id="KW-1003">Cell membrane</keyword>